<reference evidence="3 4" key="1">
    <citation type="submission" date="2020-03" db="EMBL/GenBank/DDBJ databases">
        <title>Alteromonas ponticola sp. nov., isolated from seawater.</title>
        <authorList>
            <person name="Yoon J.-H."/>
            <person name="Kim Y.-O."/>
        </authorList>
    </citation>
    <scope>NUCLEOTIDE SEQUENCE [LARGE SCALE GENOMIC DNA]</scope>
    <source>
        <strain evidence="3 4">MYP5</strain>
    </source>
</reference>
<dbReference type="PANTHER" id="PTHR11820">
    <property type="entry name" value="ACYLPYRUVASE"/>
    <property type="match status" value="1"/>
</dbReference>
<dbReference type="PANTHER" id="PTHR11820:SF7">
    <property type="entry name" value="ACYLPYRUVASE FAHD1, MITOCHONDRIAL"/>
    <property type="match status" value="1"/>
</dbReference>
<dbReference type="InterPro" id="IPR011234">
    <property type="entry name" value="Fumarylacetoacetase-like_C"/>
</dbReference>
<gene>
    <name evidence="3" type="ORF">HCJ96_14950</name>
</gene>
<dbReference type="Proteomes" id="UP000709336">
    <property type="component" value="Unassembled WGS sequence"/>
</dbReference>
<proteinExistence type="predicted"/>
<evidence type="ECO:0000259" key="2">
    <source>
        <dbReference type="Pfam" id="PF01557"/>
    </source>
</evidence>
<accession>A0ABX1R866</accession>
<dbReference type="EMBL" id="JAATNW010000008">
    <property type="protein sequence ID" value="NMH61327.1"/>
    <property type="molecule type" value="Genomic_DNA"/>
</dbReference>
<dbReference type="RefSeq" id="WP_169211888.1">
    <property type="nucleotide sequence ID" value="NZ_JAATNW010000008.1"/>
</dbReference>
<dbReference type="NCBIfam" id="NF007967">
    <property type="entry name" value="PRK10691.1"/>
    <property type="match status" value="1"/>
</dbReference>
<keyword evidence="1" id="KW-0479">Metal-binding</keyword>
<evidence type="ECO:0000313" key="4">
    <source>
        <dbReference type="Proteomes" id="UP000709336"/>
    </source>
</evidence>
<dbReference type="Gene3D" id="3.90.850.10">
    <property type="entry name" value="Fumarylacetoacetase-like, C-terminal domain"/>
    <property type="match status" value="1"/>
</dbReference>
<dbReference type="SUPFAM" id="SSF56529">
    <property type="entry name" value="FAH"/>
    <property type="match status" value="1"/>
</dbReference>
<name>A0ABX1R866_9ALTE</name>
<keyword evidence="4" id="KW-1185">Reference proteome</keyword>
<keyword evidence="3" id="KW-0378">Hydrolase</keyword>
<dbReference type="Pfam" id="PF01557">
    <property type="entry name" value="FAA_hydrolase"/>
    <property type="match status" value="1"/>
</dbReference>
<dbReference type="GO" id="GO:0016787">
    <property type="term" value="F:hydrolase activity"/>
    <property type="evidence" value="ECO:0007669"/>
    <property type="project" value="UniProtKB-KW"/>
</dbReference>
<feature type="domain" description="Fumarylacetoacetase-like C-terminal" evidence="2">
    <location>
        <begin position="18"/>
        <end position="215"/>
    </location>
</feature>
<protein>
    <submittedName>
        <fullName evidence="3">Fumarylacetoacetate hydrolase family protein</fullName>
    </submittedName>
</protein>
<sequence length="225" mass="24624">MYQHVDTTGRVIDLPVSKVVCVGKNYQDHINEMEKHFKSAAADDPLLFMKPLNSLCSLALPVKIPTDKGECHNEIEVAVLLQHRLCNCDDAKEAGQAIWGLGLALDLTLRDVQLKLKQAGHPWERAKAFDGSCPVSAFVPKSQFPYLDDIAFSLNVNQVIRQQGNTNSMLIGIVELIMQMSQTFTLDAGDIILTGTPSGVGALNEGDVLQMKLASHLDVQTKVIS</sequence>
<dbReference type="InterPro" id="IPR036663">
    <property type="entry name" value="Fumarylacetoacetase_C_sf"/>
</dbReference>
<evidence type="ECO:0000313" key="3">
    <source>
        <dbReference type="EMBL" id="NMH61327.1"/>
    </source>
</evidence>
<organism evidence="3 4">
    <name type="scientific">Alteromonas ponticola</name>
    <dbReference type="NCBI Taxonomy" id="2720613"/>
    <lineage>
        <taxon>Bacteria</taxon>
        <taxon>Pseudomonadati</taxon>
        <taxon>Pseudomonadota</taxon>
        <taxon>Gammaproteobacteria</taxon>
        <taxon>Alteromonadales</taxon>
        <taxon>Alteromonadaceae</taxon>
        <taxon>Alteromonas/Salinimonas group</taxon>
        <taxon>Alteromonas</taxon>
    </lineage>
</organism>
<comment type="caution">
    <text evidence="3">The sequence shown here is derived from an EMBL/GenBank/DDBJ whole genome shotgun (WGS) entry which is preliminary data.</text>
</comment>
<evidence type="ECO:0000256" key="1">
    <source>
        <dbReference type="ARBA" id="ARBA00022723"/>
    </source>
</evidence>